<evidence type="ECO:0000313" key="2">
    <source>
        <dbReference type="Proteomes" id="UP001295684"/>
    </source>
</evidence>
<keyword evidence="2" id="KW-1185">Reference proteome</keyword>
<sequence>MGDYDLDLIVISNFNNYERKQFMKFLLCFGVDVNDPDYLYKKISSSAHHQNTLRYKRQFDFYEYTSFICTLIVTLTLDPDIDKPCFLLNWMSPSSLLEHFKNLYLLRATFETFQEEPSNFILPDQEYYTSFTKKWNPYDDFLLLTFVFEYGYGNYSKIAASPRWILSSTSEQIWNLTSNGSLIQQKWVQEKELVSSQHLLANKTGLSVDRVQEFLEQRVQFILKVLKRL</sequence>
<reference evidence="1" key="1">
    <citation type="submission" date="2023-07" db="EMBL/GenBank/DDBJ databases">
        <authorList>
            <consortium name="AG Swart"/>
            <person name="Singh M."/>
            <person name="Singh A."/>
            <person name="Seah K."/>
            <person name="Emmerich C."/>
        </authorList>
    </citation>
    <scope>NUCLEOTIDE SEQUENCE</scope>
    <source>
        <strain evidence="1">DP1</strain>
    </source>
</reference>
<accession>A0AAD1Y7W0</accession>
<evidence type="ECO:0000313" key="1">
    <source>
        <dbReference type="EMBL" id="CAI2386133.1"/>
    </source>
</evidence>
<dbReference type="Proteomes" id="UP001295684">
    <property type="component" value="Unassembled WGS sequence"/>
</dbReference>
<dbReference type="EMBL" id="CAMPGE010028622">
    <property type="protein sequence ID" value="CAI2386133.1"/>
    <property type="molecule type" value="Genomic_DNA"/>
</dbReference>
<dbReference type="Gene3D" id="1.10.10.60">
    <property type="entry name" value="Homeodomain-like"/>
    <property type="match status" value="1"/>
</dbReference>
<proteinExistence type="predicted"/>
<gene>
    <name evidence="1" type="ORF">ECRASSUSDP1_LOCUS27736</name>
</gene>
<protein>
    <submittedName>
        <fullName evidence="1">Uncharacterized protein</fullName>
    </submittedName>
</protein>
<comment type="caution">
    <text evidence="1">The sequence shown here is derived from an EMBL/GenBank/DDBJ whole genome shotgun (WGS) entry which is preliminary data.</text>
</comment>
<name>A0AAD1Y7W0_EUPCR</name>
<organism evidence="1 2">
    <name type="scientific">Euplotes crassus</name>
    <dbReference type="NCBI Taxonomy" id="5936"/>
    <lineage>
        <taxon>Eukaryota</taxon>
        <taxon>Sar</taxon>
        <taxon>Alveolata</taxon>
        <taxon>Ciliophora</taxon>
        <taxon>Intramacronucleata</taxon>
        <taxon>Spirotrichea</taxon>
        <taxon>Hypotrichia</taxon>
        <taxon>Euplotida</taxon>
        <taxon>Euplotidae</taxon>
        <taxon>Moneuplotes</taxon>
    </lineage>
</organism>
<dbReference type="AlphaFoldDB" id="A0AAD1Y7W0"/>